<accession>A0A6I4P7X4</accession>
<feature type="domain" description="UvrD-like helicase C-terminal" evidence="16">
    <location>
        <begin position="354"/>
        <end position="670"/>
    </location>
</feature>
<evidence type="ECO:0000256" key="12">
    <source>
        <dbReference type="ARBA" id="ARBA00048988"/>
    </source>
</evidence>
<keyword evidence="1" id="KW-0540">Nuclease</keyword>
<dbReference type="Pfam" id="PF13361">
    <property type="entry name" value="UvrD_C"/>
    <property type="match status" value="2"/>
</dbReference>
<evidence type="ECO:0000256" key="5">
    <source>
        <dbReference type="ARBA" id="ARBA00022806"/>
    </source>
</evidence>
<feature type="binding site" evidence="13">
    <location>
        <begin position="39"/>
        <end position="46"/>
    </location>
    <ligand>
        <name>ATP</name>
        <dbReference type="ChEBI" id="CHEBI:30616"/>
    </ligand>
</feature>
<dbReference type="GO" id="GO:0005829">
    <property type="term" value="C:cytosol"/>
    <property type="evidence" value="ECO:0007669"/>
    <property type="project" value="TreeGrafter"/>
</dbReference>
<keyword evidence="6" id="KW-0269">Exonuclease</keyword>
<evidence type="ECO:0000256" key="3">
    <source>
        <dbReference type="ARBA" id="ARBA00022763"/>
    </source>
</evidence>
<evidence type="ECO:0000256" key="2">
    <source>
        <dbReference type="ARBA" id="ARBA00022741"/>
    </source>
</evidence>
<dbReference type="GO" id="GO:0005524">
    <property type="term" value="F:ATP binding"/>
    <property type="evidence" value="ECO:0007669"/>
    <property type="project" value="UniProtKB-UniRule"/>
</dbReference>
<dbReference type="SUPFAM" id="SSF52540">
    <property type="entry name" value="P-loop containing nucleoside triphosphate hydrolases"/>
    <property type="match status" value="1"/>
</dbReference>
<keyword evidence="7 13" id="KW-0067">ATP-binding</keyword>
<keyword evidence="3" id="KW-0227">DNA damage</keyword>
<dbReference type="Proteomes" id="UP000438182">
    <property type="component" value="Unassembled WGS sequence"/>
</dbReference>
<dbReference type="PANTHER" id="PTHR11070">
    <property type="entry name" value="UVRD / RECB / PCRA DNA HELICASE FAMILY MEMBER"/>
    <property type="match status" value="1"/>
</dbReference>
<dbReference type="GO" id="GO:0003677">
    <property type="term" value="F:DNA binding"/>
    <property type="evidence" value="ECO:0007669"/>
    <property type="project" value="InterPro"/>
</dbReference>
<evidence type="ECO:0000259" key="15">
    <source>
        <dbReference type="PROSITE" id="PS51198"/>
    </source>
</evidence>
<dbReference type="RefSeq" id="WP_160426677.1">
    <property type="nucleotide sequence ID" value="NZ_WSTA01000095.1"/>
</dbReference>
<evidence type="ECO:0000256" key="7">
    <source>
        <dbReference type="ARBA" id="ARBA00022840"/>
    </source>
</evidence>
<comment type="catalytic activity">
    <reaction evidence="12">
        <text>ATP + H2O = ADP + phosphate + H(+)</text>
        <dbReference type="Rhea" id="RHEA:13065"/>
        <dbReference type="ChEBI" id="CHEBI:15377"/>
        <dbReference type="ChEBI" id="CHEBI:15378"/>
        <dbReference type="ChEBI" id="CHEBI:30616"/>
        <dbReference type="ChEBI" id="CHEBI:43474"/>
        <dbReference type="ChEBI" id="CHEBI:456216"/>
        <dbReference type="EC" id="5.6.2.4"/>
    </reaction>
</comment>
<proteinExistence type="predicted"/>
<evidence type="ECO:0000259" key="16">
    <source>
        <dbReference type="PROSITE" id="PS51217"/>
    </source>
</evidence>
<evidence type="ECO:0000256" key="13">
    <source>
        <dbReference type="PROSITE-ProRule" id="PRU00560"/>
    </source>
</evidence>
<comment type="catalytic activity">
    <reaction evidence="10">
        <text>Couples ATP hydrolysis with the unwinding of duplex DNA by translocating in the 3'-5' direction.</text>
        <dbReference type="EC" id="5.6.2.4"/>
    </reaction>
</comment>
<dbReference type="PROSITE" id="PS51217">
    <property type="entry name" value="UVRD_HELICASE_CTER"/>
    <property type="match status" value="1"/>
</dbReference>
<evidence type="ECO:0000256" key="6">
    <source>
        <dbReference type="ARBA" id="ARBA00022839"/>
    </source>
</evidence>
<protein>
    <recommendedName>
        <fullName evidence="11">DNA 3'-5' helicase</fullName>
        <ecNumber evidence="11">5.6.2.4</ecNumber>
    </recommendedName>
</protein>
<keyword evidence="2 13" id="KW-0547">Nucleotide-binding</keyword>
<dbReference type="EMBL" id="WSTA01000095">
    <property type="protein sequence ID" value="MWC00025.1"/>
    <property type="molecule type" value="Genomic_DNA"/>
</dbReference>
<dbReference type="InterPro" id="IPR027417">
    <property type="entry name" value="P-loop_NTPase"/>
</dbReference>
<organism evidence="17 18">
    <name type="scientific">Agromyces seonyuensis</name>
    <dbReference type="NCBI Taxonomy" id="2662446"/>
    <lineage>
        <taxon>Bacteria</taxon>
        <taxon>Bacillati</taxon>
        <taxon>Actinomycetota</taxon>
        <taxon>Actinomycetes</taxon>
        <taxon>Micrococcales</taxon>
        <taxon>Microbacteriaceae</taxon>
        <taxon>Agromyces</taxon>
    </lineage>
</organism>
<dbReference type="CDD" id="cd17932">
    <property type="entry name" value="DEXQc_UvrD"/>
    <property type="match status" value="1"/>
</dbReference>
<comment type="caution">
    <text evidence="17">The sequence shown here is derived from an EMBL/GenBank/DDBJ whole genome shotgun (WGS) entry which is preliminary data.</text>
</comment>
<dbReference type="EC" id="5.6.2.4" evidence="11"/>
<keyword evidence="9" id="KW-0413">Isomerase</keyword>
<dbReference type="GO" id="GO:0033202">
    <property type="term" value="C:DNA helicase complex"/>
    <property type="evidence" value="ECO:0007669"/>
    <property type="project" value="TreeGrafter"/>
</dbReference>
<dbReference type="PROSITE" id="PS51198">
    <property type="entry name" value="UVRD_HELICASE_ATP_BIND"/>
    <property type="match status" value="1"/>
</dbReference>
<keyword evidence="5 13" id="KW-0347">Helicase</keyword>
<sequence length="1146" mass="123278">MSGFLGAAEIAERVGQHPPTAEQRAVIEAPADVRALVVAGAGSGKTETMANRVVWLLANRHVDVPDVLGLTFTRKAAGELAERVRKRTQQLIDRGVVPGLELDPLESSTVATYNSFAATIYREHALRIGREPDAAVLGEAAAFQLARTVVAASADERLVEYDKSLDRITTAVLGLSRAIGDNVVDSRDVRRFAEDFLDLGSLPTGSTRVKVAYKDFADALGAVSALPALVELADAYDRAKQLKGFVEFSDQIALALRIVEGHPDVVADYRSRFRTVLLDEYQDTSVVQTRLLSTLFAGHPVMAVGDPDQSIYGWRGASAANLARFGFDFAATDASGDGGDAVTFHLSTSWRNPRRVLDAANALIAPFAADAAIEKRALAPSPFAGDGSVEAGWAETLEEEADLVAQWFRVRLGERRADEEPKTAALLCRTYTKLPVFTAALAHHGVPFRVLGVAGLLEQPVVADLVATLRVLHDPTAGAELLRVLGGARRRIGPADLAELGRLARLLEGRGHDASPLDPAVRAELRGSVAAEEGASIIDALDFVAGADPEHGLLSGFSPAGRERLRTAGLELQHLRRRAGLGLVDFVGLVVHELRLDIEVAANPAQALGPASLEAFDELLAGFVDVAEHPTLGAFLDWLIEAEHRDRLSPRLEDADPGAVQVLSIHGSKGLEWNLVAIPRMVVDELPGRTHSARGWLSFGELPGQFLGDAAERPEFVWQGLEHQKEFVDNFAEFQSENKLHHSAEERRLAYVGVTRASEALLVTGSWWSSQSRPRGPGEFLRDLAVAGVVPVDAFPAASAFDENPREGSLEAPVWPLEPLGLRRGAVEAAAAAVRAAAEGPTGAGIGPELARDLELLLEERRRRDEPAVLDVPTRVPASRFKDYVDDPAAVLRSLARPMPERPYRATRIGTLFHSWAERRSLAGGSLDAFDDEFELDLLEPLDPGPAGEHAEAGEAEAAGDAENRSDRMTAAGDGAATGILADQARMDRLKATFLASEWGLRKPVAVELELHLPLDGTVFICKLDAVYEVPADSEAAARGIRYEVVDWKTGRAPTSARDLELKQTQLALYRLAYGHWAGVHPDEISAAFYFVDDDRVIRPDELQGEAELRAAWARVGTAIGGAEALDAVDAGLQPADGSERSVSPV</sequence>
<dbReference type="Gene3D" id="1.10.486.10">
    <property type="entry name" value="PCRA, domain 4"/>
    <property type="match status" value="1"/>
</dbReference>
<evidence type="ECO:0000256" key="10">
    <source>
        <dbReference type="ARBA" id="ARBA00034617"/>
    </source>
</evidence>
<evidence type="ECO:0000256" key="1">
    <source>
        <dbReference type="ARBA" id="ARBA00022722"/>
    </source>
</evidence>
<keyword evidence="18" id="KW-1185">Reference proteome</keyword>
<dbReference type="InterPro" id="IPR038726">
    <property type="entry name" value="PDDEXK_AddAB-type"/>
</dbReference>
<dbReference type="AlphaFoldDB" id="A0A6I4P7X4"/>
<keyword evidence="4 13" id="KW-0378">Hydrolase</keyword>
<evidence type="ECO:0000256" key="11">
    <source>
        <dbReference type="ARBA" id="ARBA00034808"/>
    </source>
</evidence>
<dbReference type="GO" id="GO:0000725">
    <property type="term" value="P:recombinational repair"/>
    <property type="evidence" value="ECO:0007669"/>
    <property type="project" value="TreeGrafter"/>
</dbReference>
<name>A0A6I4P7X4_9MICO</name>
<evidence type="ECO:0000256" key="9">
    <source>
        <dbReference type="ARBA" id="ARBA00023235"/>
    </source>
</evidence>
<reference evidence="17 18" key="1">
    <citation type="submission" date="2019-12" db="EMBL/GenBank/DDBJ databases">
        <authorList>
            <person name="Kim Y.S."/>
        </authorList>
    </citation>
    <scope>NUCLEOTIDE SEQUENCE [LARGE SCALE GENOMIC DNA]</scope>
    <source>
        <strain evidence="17 18">MMS17-SY077</strain>
    </source>
</reference>
<dbReference type="InterPro" id="IPR014016">
    <property type="entry name" value="UvrD-like_ATP-bd"/>
</dbReference>
<dbReference type="Pfam" id="PF12705">
    <property type="entry name" value="PDDEXK_1"/>
    <property type="match status" value="1"/>
</dbReference>
<evidence type="ECO:0000313" key="18">
    <source>
        <dbReference type="Proteomes" id="UP000438182"/>
    </source>
</evidence>
<evidence type="ECO:0000256" key="8">
    <source>
        <dbReference type="ARBA" id="ARBA00023204"/>
    </source>
</evidence>
<dbReference type="GO" id="GO:0043138">
    <property type="term" value="F:3'-5' DNA helicase activity"/>
    <property type="evidence" value="ECO:0007669"/>
    <property type="project" value="UniProtKB-EC"/>
</dbReference>
<evidence type="ECO:0000256" key="14">
    <source>
        <dbReference type="SAM" id="MobiDB-lite"/>
    </source>
</evidence>
<dbReference type="GO" id="GO:0004527">
    <property type="term" value="F:exonuclease activity"/>
    <property type="evidence" value="ECO:0007669"/>
    <property type="project" value="UniProtKB-KW"/>
</dbReference>
<evidence type="ECO:0000256" key="4">
    <source>
        <dbReference type="ARBA" id="ARBA00022801"/>
    </source>
</evidence>
<dbReference type="InterPro" id="IPR000212">
    <property type="entry name" value="DNA_helicase_UvrD/REP"/>
</dbReference>
<gene>
    <name evidence="17" type="ORF">GB864_15870</name>
</gene>
<keyword evidence="8" id="KW-0234">DNA repair</keyword>
<dbReference type="PANTHER" id="PTHR11070:SF55">
    <property type="entry name" value="DNA 3'-5' HELICASE"/>
    <property type="match status" value="1"/>
</dbReference>
<dbReference type="Gene3D" id="3.40.50.300">
    <property type="entry name" value="P-loop containing nucleotide triphosphate hydrolases"/>
    <property type="match status" value="4"/>
</dbReference>
<feature type="domain" description="UvrD-like helicase ATP-binding" evidence="15">
    <location>
        <begin position="18"/>
        <end position="353"/>
    </location>
</feature>
<dbReference type="Pfam" id="PF00580">
    <property type="entry name" value="UvrD-helicase"/>
    <property type="match status" value="1"/>
</dbReference>
<evidence type="ECO:0000313" key="17">
    <source>
        <dbReference type="EMBL" id="MWC00025.1"/>
    </source>
</evidence>
<feature type="region of interest" description="Disordered" evidence="14">
    <location>
        <begin position="939"/>
        <end position="965"/>
    </location>
</feature>
<dbReference type="InterPro" id="IPR014017">
    <property type="entry name" value="DNA_helicase_UvrD-like_C"/>
</dbReference>